<dbReference type="InterPro" id="IPR036249">
    <property type="entry name" value="Thioredoxin-like_sf"/>
</dbReference>
<dbReference type="RefSeq" id="WP_267636917.1">
    <property type="nucleotide sequence ID" value="NZ_JAODIY010000008.1"/>
</dbReference>
<evidence type="ECO:0000256" key="1">
    <source>
        <dbReference type="ARBA" id="ARBA00010996"/>
    </source>
</evidence>
<comment type="similarity">
    <text evidence="1">Belongs to the SCO1/2 family.</text>
</comment>
<dbReference type="Pfam" id="PF02630">
    <property type="entry name" value="SCO1-SenC"/>
    <property type="match status" value="1"/>
</dbReference>
<evidence type="ECO:0000256" key="2">
    <source>
        <dbReference type="PIRSR" id="PIRSR603782-1"/>
    </source>
</evidence>
<reference evidence="5 6" key="1">
    <citation type="journal article" date="2014" name="Int. J. Syst. Evol. Microbiol.">
        <title>Complete genome sequence of Corynebacterium casei LMG S-19264T (=DSM 44701T), isolated from a smear-ripened cheese.</title>
        <authorList>
            <consortium name="US DOE Joint Genome Institute (JGI-PGF)"/>
            <person name="Walter F."/>
            <person name="Albersmeier A."/>
            <person name="Kalinowski J."/>
            <person name="Ruckert C."/>
        </authorList>
    </citation>
    <scope>NUCLEOTIDE SEQUENCE [LARGE SCALE GENOMIC DNA]</scope>
    <source>
        <strain evidence="5 6">CGMCC 4.7215</strain>
    </source>
</reference>
<evidence type="ECO:0000256" key="4">
    <source>
        <dbReference type="SAM" id="MobiDB-lite"/>
    </source>
</evidence>
<organism evidence="5 6">
    <name type="scientific">Halovenus rubra</name>
    <dbReference type="NCBI Taxonomy" id="869890"/>
    <lineage>
        <taxon>Archaea</taxon>
        <taxon>Methanobacteriati</taxon>
        <taxon>Methanobacteriota</taxon>
        <taxon>Stenosarchaea group</taxon>
        <taxon>Halobacteria</taxon>
        <taxon>Halobacteriales</taxon>
        <taxon>Haloarculaceae</taxon>
        <taxon>Halovenus</taxon>
    </lineage>
</organism>
<feature type="disulfide bond" description="Redox-active" evidence="3">
    <location>
        <begin position="87"/>
        <end position="91"/>
    </location>
</feature>
<gene>
    <name evidence="5" type="ORF">ACFQJ7_06530</name>
</gene>
<proteinExistence type="inferred from homology"/>
<evidence type="ECO:0000313" key="5">
    <source>
        <dbReference type="EMBL" id="MFC7125694.1"/>
    </source>
</evidence>
<dbReference type="InterPro" id="IPR003782">
    <property type="entry name" value="SCO1/SenC"/>
</dbReference>
<protein>
    <submittedName>
        <fullName evidence="5">SCO family protein</fullName>
    </submittedName>
</protein>
<feature type="region of interest" description="Disordered" evidence="4">
    <location>
        <begin position="175"/>
        <end position="199"/>
    </location>
</feature>
<sequence>MDRRTFVRLAAVSAGGAVAGCIGGEDSNTVFDEPYIEDANPEALAYPAHGEKLPDVSLPAPLQDKNMSTAAFVGERETLLTFIYTRCPGPCPGMTAALAHVHVDAAKEGYSDEVALMPTTFDPEYDDTERLRKFSKQNGADPTAENWVILRPESSERADEVINGEFGVGFEAYEKADGKGHGGHNSSQGEPLNPDEGDTDFTHVNLVLLANRDGYIERAYQEVPRPDKLLSDLKTVRNGY</sequence>
<keyword evidence="2" id="KW-0479">Metal-binding</keyword>
<feature type="binding site" evidence="2">
    <location>
        <position position="91"/>
    </location>
    <ligand>
        <name>Cu cation</name>
        <dbReference type="ChEBI" id="CHEBI:23378"/>
    </ligand>
</feature>
<feature type="binding site" evidence="2">
    <location>
        <position position="87"/>
    </location>
    <ligand>
        <name>Cu cation</name>
        <dbReference type="ChEBI" id="CHEBI:23378"/>
    </ligand>
</feature>
<dbReference type="EMBL" id="JBHSZQ010000008">
    <property type="protein sequence ID" value="MFC7125694.1"/>
    <property type="molecule type" value="Genomic_DNA"/>
</dbReference>
<dbReference type="SUPFAM" id="SSF52833">
    <property type="entry name" value="Thioredoxin-like"/>
    <property type="match status" value="1"/>
</dbReference>
<keyword evidence="2" id="KW-0186">Copper</keyword>
<evidence type="ECO:0000313" key="6">
    <source>
        <dbReference type="Proteomes" id="UP001596414"/>
    </source>
</evidence>
<keyword evidence="3" id="KW-1015">Disulfide bond</keyword>
<accession>A0ABD5X592</accession>
<name>A0ABD5X592_9EURY</name>
<evidence type="ECO:0000256" key="3">
    <source>
        <dbReference type="PIRSR" id="PIRSR603782-2"/>
    </source>
</evidence>
<dbReference type="AlphaFoldDB" id="A0ABD5X592"/>
<dbReference type="CDD" id="cd02968">
    <property type="entry name" value="SCO"/>
    <property type="match status" value="1"/>
</dbReference>
<dbReference type="Gene3D" id="3.40.30.10">
    <property type="entry name" value="Glutaredoxin"/>
    <property type="match status" value="1"/>
</dbReference>
<dbReference type="PROSITE" id="PS51257">
    <property type="entry name" value="PROKAR_LIPOPROTEIN"/>
    <property type="match status" value="1"/>
</dbReference>
<comment type="caution">
    <text evidence="5">The sequence shown here is derived from an EMBL/GenBank/DDBJ whole genome shotgun (WGS) entry which is preliminary data.</text>
</comment>
<dbReference type="Proteomes" id="UP001596414">
    <property type="component" value="Unassembled WGS sequence"/>
</dbReference>